<dbReference type="EMBL" id="UYRV01107463">
    <property type="protein sequence ID" value="VDN23427.1"/>
    <property type="molecule type" value="Genomic_DNA"/>
</dbReference>
<proteinExistence type="predicted"/>
<evidence type="ECO:0000256" key="1">
    <source>
        <dbReference type="SAM" id="MobiDB-lite"/>
    </source>
</evidence>
<gene>
    <name evidence="2" type="ORF">CGOC_LOCUS9575</name>
</gene>
<feature type="region of interest" description="Disordered" evidence="1">
    <location>
        <begin position="1"/>
        <end position="66"/>
    </location>
</feature>
<feature type="compositionally biased region" description="Basic and acidic residues" evidence="1">
    <location>
        <begin position="1"/>
        <end position="15"/>
    </location>
</feature>
<organism evidence="2 3">
    <name type="scientific">Cylicostephanus goldi</name>
    <name type="common">Nematode worm</name>
    <dbReference type="NCBI Taxonomy" id="71465"/>
    <lineage>
        <taxon>Eukaryota</taxon>
        <taxon>Metazoa</taxon>
        <taxon>Ecdysozoa</taxon>
        <taxon>Nematoda</taxon>
        <taxon>Chromadorea</taxon>
        <taxon>Rhabditida</taxon>
        <taxon>Rhabditina</taxon>
        <taxon>Rhabditomorpha</taxon>
        <taxon>Strongyloidea</taxon>
        <taxon>Strongylidae</taxon>
        <taxon>Cylicostephanus</taxon>
    </lineage>
</organism>
<name>A0A3P7MJ60_CYLGO</name>
<protein>
    <submittedName>
        <fullName evidence="2">Uncharacterized protein</fullName>
    </submittedName>
</protein>
<accession>A0A3P7MJ60</accession>
<evidence type="ECO:0000313" key="3">
    <source>
        <dbReference type="Proteomes" id="UP000271889"/>
    </source>
</evidence>
<dbReference type="Proteomes" id="UP000271889">
    <property type="component" value="Unassembled WGS sequence"/>
</dbReference>
<sequence>MTKTLWREHRRDPHLIKTPPTEDMVISDASTIIQDRPGEEGDDDNEQRENANQLQQPPEVIIPLCI</sequence>
<dbReference type="AlphaFoldDB" id="A0A3P7MJ60"/>
<keyword evidence="3" id="KW-1185">Reference proteome</keyword>
<reference evidence="2 3" key="1">
    <citation type="submission" date="2018-11" db="EMBL/GenBank/DDBJ databases">
        <authorList>
            <consortium name="Pathogen Informatics"/>
        </authorList>
    </citation>
    <scope>NUCLEOTIDE SEQUENCE [LARGE SCALE GENOMIC DNA]</scope>
</reference>
<evidence type="ECO:0000313" key="2">
    <source>
        <dbReference type="EMBL" id="VDN23427.1"/>
    </source>
</evidence>